<dbReference type="PANTHER" id="PTHR30348">
    <property type="entry name" value="UNCHARACTERIZED PROTEIN YECE"/>
    <property type="match status" value="1"/>
</dbReference>
<dbReference type="InterPro" id="IPR036520">
    <property type="entry name" value="UPF0759_sf"/>
</dbReference>
<dbReference type="InterPro" id="IPR002763">
    <property type="entry name" value="DUF72"/>
</dbReference>
<accession>A0A1Y5IHF5</accession>
<dbReference type="Gene3D" id="3.20.20.410">
    <property type="entry name" value="Protein of unknown function UPF0759"/>
    <property type="match status" value="1"/>
</dbReference>
<dbReference type="PANTHER" id="PTHR30348:SF4">
    <property type="entry name" value="DUF72 DOMAIN-CONTAINING PROTEIN"/>
    <property type="match status" value="1"/>
</dbReference>
<dbReference type="Proteomes" id="UP000195557">
    <property type="component" value="Unassembled WGS sequence"/>
</dbReference>
<proteinExistence type="predicted"/>
<dbReference type="EMBL" id="KZ155778">
    <property type="protein sequence ID" value="OUS47523.1"/>
    <property type="molecule type" value="Genomic_DNA"/>
</dbReference>
<name>A0A1Y5IHF5_OSTTA</name>
<evidence type="ECO:0000313" key="1">
    <source>
        <dbReference type="EMBL" id="OUS47523.1"/>
    </source>
</evidence>
<protein>
    <recommendedName>
        <fullName evidence="2">DUF72 domain-containing protein</fullName>
    </recommendedName>
</protein>
<reference evidence="1" key="1">
    <citation type="submission" date="2017-04" db="EMBL/GenBank/DDBJ databases">
        <title>Population genomics of picophytoplankton unveils novel chromosome hypervariability.</title>
        <authorList>
            <consortium name="DOE Joint Genome Institute"/>
            <person name="Blanc-Mathieu R."/>
            <person name="Krasovec M."/>
            <person name="Hebrard M."/>
            <person name="Yau S."/>
            <person name="Desgranges E."/>
            <person name="Martin J."/>
            <person name="Schackwitz W."/>
            <person name="Kuo A."/>
            <person name="Salin G."/>
            <person name="Donnadieu C."/>
            <person name="Desdevises Y."/>
            <person name="Sanchez-Ferandin S."/>
            <person name="Moreau H."/>
            <person name="Rivals E."/>
            <person name="Grigoriev I.V."/>
            <person name="Grimsley N."/>
            <person name="Eyre-Walker A."/>
            <person name="Piganeau G."/>
        </authorList>
    </citation>
    <scope>NUCLEOTIDE SEQUENCE [LARGE SCALE GENOMIC DNA]</scope>
    <source>
        <strain evidence="1">RCC 1115</strain>
    </source>
</reference>
<evidence type="ECO:0008006" key="2">
    <source>
        <dbReference type="Google" id="ProtNLM"/>
    </source>
</evidence>
<dbReference type="Pfam" id="PF01904">
    <property type="entry name" value="DUF72"/>
    <property type="match status" value="1"/>
</dbReference>
<sequence length="395" mass="43923">MRKLQSADQPIPSTSNFDVKALRGRLVHGTCGWAAKSQILSFYTKDEASTGERRLPRYAERFGCVEVDSTTYAIPQREIVQRWVDATPEGFSFIVKAFGAFCASSVDARNLPRDIREMCGTPSGRVRYASMSPRAKDALWERFNVALAPIIDAGKLGCVVFQFHLSQPPSESLRAHVLDCQARLSGARVAVEFRNRDWITGSVGDETVCWAKENDLLLVAADELEHETFQRDREQSGLPPGAIRRRMFTRLEKTVDWGSLIRVHRRYGTKERILDDGEIGFWVEQLAGFDAPQNGPVWVAWGTEWLDAPLTNANALDKAAGEAWSFDWYGTRSSRARPKSSAAESSSIARLFAAAPPRSKNDAARVIASTEKRVKPKTLSACWARADATEANPSP</sequence>
<dbReference type="AlphaFoldDB" id="A0A1Y5IHF5"/>
<dbReference type="eggNOG" id="ENOG502S13C">
    <property type="taxonomic scope" value="Eukaryota"/>
</dbReference>
<organism evidence="1">
    <name type="scientific">Ostreococcus tauri</name>
    <name type="common">Marine green alga</name>
    <dbReference type="NCBI Taxonomy" id="70448"/>
    <lineage>
        <taxon>Eukaryota</taxon>
        <taxon>Viridiplantae</taxon>
        <taxon>Chlorophyta</taxon>
        <taxon>Mamiellophyceae</taxon>
        <taxon>Mamiellales</taxon>
        <taxon>Bathycoccaceae</taxon>
        <taxon>Ostreococcus</taxon>
    </lineage>
</organism>
<gene>
    <name evidence="1" type="ORF">BE221DRAFT_191097</name>
</gene>
<dbReference type="SUPFAM" id="SSF117396">
    <property type="entry name" value="TM1631-like"/>
    <property type="match status" value="1"/>
</dbReference>